<feature type="region of interest" description="Disordered" evidence="1">
    <location>
        <begin position="972"/>
        <end position="998"/>
    </location>
</feature>
<gene>
    <name evidence="3" type="ORF">BaRGS_00033169</name>
</gene>
<dbReference type="InterPro" id="IPR000421">
    <property type="entry name" value="FA58C"/>
</dbReference>
<protein>
    <recommendedName>
        <fullName evidence="2">F5/8 type C domain-containing protein</fullName>
    </recommendedName>
</protein>
<feature type="domain" description="F5/8 type C" evidence="2">
    <location>
        <begin position="58"/>
        <end position="214"/>
    </location>
</feature>
<evidence type="ECO:0000313" key="3">
    <source>
        <dbReference type="EMBL" id="KAK7475580.1"/>
    </source>
</evidence>
<evidence type="ECO:0000313" key="4">
    <source>
        <dbReference type="Proteomes" id="UP001519460"/>
    </source>
</evidence>
<evidence type="ECO:0000256" key="1">
    <source>
        <dbReference type="SAM" id="MobiDB-lite"/>
    </source>
</evidence>
<organism evidence="3 4">
    <name type="scientific">Batillaria attramentaria</name>
    <dbReference type="NCBI Taxonomy" id="370345"/>
    <lineage>
        <taxon>Eukaryota</taxon>
        <taxon>Metazoa</taxon>
        <taxon>Spiralia</taxon>
        <taxon>Lophotrochozoa</taxon>
        <taxon>Mollusca</taxon>
        <taxon>Gastropoda</taxon>
        <taxon>Caenogastropoda</taxon>
        <taxon>Sorbeoconcha</taxon>
        <taxon>Cerithioidea</taxon>
        <taxon>Batillariidae</taxon>
        <taxon>Batillaria</taxon>
    </lineage>
</organism>
<sequence>GHGGRGGHAGRLFLTSSQSAAHGSFHDPTAFGGGGGGASSCGGSGGGVVKITASDYVTIDGVVSARGERVKTDKPEAAEGALEAVSRSMPSVYLYPLLDPTNSRTWRPTSSNANSAWIELRVPEGYYVTSVETRGGVNYDSYVKKYRLQYYDNEAENWKTMLDADYNKAVPANTDRTSLVKRHFAFPVLTTKVRVFPHDWTQNGVAMTARLYGYKAVTEPEYFNRQSTAPVLGGAGGPGTVFWVTQQNQGVGELRLDNRAQGSGISFTGDDLDLVATGAAGWLEQSSQTLDKIVLSNSAILAIDADVAVSVIESDNTSLVYVKGPRTLTIGNTFDGNKYVAQSATLALALDSDVTLRRWSYIMGTLSVQGTEELTVAGNMTLQAQPLTLLGLTVEEESIMNVTGSATFPLTVTSLVVYGDFHAQAVQLTNVKTFSTGPRSNMTFNPLTSGAYLGNVTDIRGDLHLAKPVSFQNCARLMIDGGKLTWDGNTSTTIDCTNVTINGFLQPFGDVIFGRDVRDIMVGPQGSFRFRAGGPIFTHTLSVSGVLEVKNKVILQSPVATYKRLVSLVVHGPGGKLMLDTHNEFSMDNGAEVANVDYSELYAQAITVNGLFDAQRLAFAENVSRLTVGNGGNFTFDPTTGISVDYITTHGILTSKSPLNIVGNTLDHVYELLVGENGTMTLDAGAANGEVAVGQSELSADKITVNGRFDARKLAFTSRISTLTVGNGGRFTFDPMTEISVNSITVHGVLTSQLPLNVTGNTLIRAREIEVGQHGTMTLDARAQARGGFSGVSYLVVETVTVGGTLNAGRLINHGPPLLHGWNTLSVGANGRFTFLPDDIFYLGYGEVAGFMESLTIITILPPPAYETNSNHFVVDTGGHVKLGVREASHLANNVTCERLEVKAGGTLDAGYQKPPPDATTVSPLSEFLITTLVVGGTLKGDSVKIVSNDVTVGSGGSISAAGGGFASNAGPGAGVASSSGASGASHGGRGGRGRTSAPFTLASNLPYGSIFDANTWGSGGGGTSPSNQNGGRGGGYIVMEVADEFDVDGTVSVDGLSATATHGGGGSGGSLQVTCVQFTGSGRLTSNGGSGQGGGGGGAGGRVLVQFTSGGSGAEPGGPGLAYLHGDNIRNLRVDNNCQRPAVTEHGGTWADEAAYQDYIHTGGIAYLLPKTADYVYDFTILELYGGAHLTFSGTRTKVKAIQIVGDDTGHLHVAPSHTVEWTQSHRGCHGGCVHPQGSYPVSKLLEVFTLYTTYYTTTPHILHTNAPRVQH</sequence>
<dbReference type="Pfam" id="PF00754">
    <property type="entry name" value="F5_F8_type_C"/>
    <property type="match status" value="1"/>
</dbReference>
<accession>A0ABD0JKT3</accession>
<dbReference type="PROSITE" id="PS50022">
    <property type="entry name" value="FA58C_3"/>
    <property type="match status" value="1"/>
</dbReference>
<dbReference type="SUPFAM" id="SSF49785">
    <property type="entry name" value="Galactose-binding domain-like"/>
    <property type="match status" value="1"/>
</dbReference>
<evidence type="ECO:0000259" key="2">
    <source>
        <dbReference type="PROSITE" id="PS50022"/>
    </source>
</evidence>
<keyword evidence="4" id="KW-1185">Reference proteome</keyword>
<dbReference type="AlphaFoldDB" id="A0ABD0JKT3"/>
<dbReference type="PANTHER" id="PTHR31513:SF2">
    <property type="entry name" value="MRAZ"/>
    <property type="match status" value="1"/>
</dbReference>
<feature type="non-terminal residue" evidence="3">
    <location>
        <position position="1"/>
    </location>
</feature>
<reference evidence="3 4" key="1">
    <citation type="journal article" date="2023" name="Sci. Data">
        <title>Genome assembly of the Korean intertidal mud-creeper Batillaria attramentaria.</title>
        <authorList>
            <person name="Patra A.K."/>
            <person name="Ho P.T."/>
            <person name="Jun S."/>
            <person name="Lee S.J."/>
            <person name="Kim Y."/>
            <person name="Won Y.J."/>
        </authorList>
    </citation>
    <scope>NUCLEOTIDE SEQUENCE [LARGE SCALE GENOMIC DNA]</scope>
    <source>
        <strain evidence="3">Wonlab-2016</strain>
    </source>
</reference>
<dbReference type="Proteomes" id="UP001519460">
    <property type="component" value="Unassembled WGS sequence"/>
</dbReference>
<dbReference type="InterPro" id="IPR008979">
    <property type="entry name" value="Galactose-bd-like_sf"/>
</dbReference>
<feature type="compositionally biased region" description="Low complexity" evidence="1">
    <location>
        <begin position="972"/>
        <end position="985"/>
    </location>
</feature>
<dbReference type="EMBL" id="JACVVK020000401">
    <property type="protein sequence ID" value="KAK7475580.1"/>
    <property type="molecule type" value="Genomic_DNA"/>
</dbReference>
<name>A0ABD0JKT3_9CAEN</name>
<comment type="caution">
    <text evidence="3">The sequence shown here is derived from an EMBL/GenBank/DDBJ whole genome shotgun (WGS) entry which is preliminary data.</text>
</comment>
<proteinExistence type="predicted"/>
<dbReference type="PANTHER" id="PTHR31513">
    <property type="entry name" value="EPHRIN TYPE-B RECEPTOR"/>
    <property type="match status" value="1"/>
</dbReference>
<dbReference type="Gene3D" id="2.60.120.260">
    <property type="entry name" value="Galactose-binding domain-like"/>
    <property type="match status" value="1"/>
</dbReference>